<organism evidence="1 2">
    <name type="scientific">Haloactinomyces albus</name>
    <dbReference type="NCBI Taxonomy" id="1352928"/>
    <lineage>
        <taxon>Bacteria</taxon>
        <taxon>Bacillati</taxon>
        <taxon>Actinomycetota</taxon>
        <taxon>Actinomycetes</taxon>
        <taxon>Actinopolysporales</taxon>
        <taxon>Actinopolysporaceae</taxon>
        <taxon>Haloactinomyces</taxon>
    </lineage>
</organism>
<dbReference type="Proteomes" id="UP001180845">
    <property type="component" value="Unassembled WGS sequence"/>
</dbReference>
<reference evidence="1" key="1">
    <citation type="submission" date="2023-07" db="EMBL/GenBank/DDBJ databases">
        <title>Sequencing the genomes of 1000 actinobacteria strains.</title>
        <authorList>
            <person name="Klenk H.-P."/>
        </authorList>
    </citation>
    <scope>NUCLEOTIDE SEQUENCE</scope>
    <source>
        <strain evidence="1">DSM 45977</strain>
    </source>
</reference>
<sequence length="44" mass="4627">MKIAIARAECIGTGQCVLSASEVFDRRDADGVAELLDDARTATS</sequence>
<dbReference type="Pfam" id="PF13459">
    <property type="entry name" value="Fer4_15"/>
    <property type="match status" value="1"/>
</dbReference>
<name>A0AAE3ZGQ9_9ACTN</name>
<accession>A0AAE3ZGQ9</accession>
<dbReference type="Gene3D" id="3.30.70.20">
    <property type="match status" value="1"/>
</dbReference>
<keyword evidence="2" id="KW-1185">Reference proteome</keyword>
<gene>
    <name evidence="1" type="ORF">JOF55_004870</name>
</gene>
<dbReference type="RefSeq" id="WP_310278971.1">
    <property type="nucleotide sequence ID" value="NZ_JAVDXW010000002.1"/>
</dbReference>
<protein>
    <submittedName>
        <fullName evidence="1">Ferredoxin</fullName>
    </submittedName>
</protein>
<dbReference type="EMBL" id="JAVDXW010000002">
    <property type="protein sequence ID" value="MDR7304626.1"/>
    <property type="molecule type" value="Genomic_DNA"/>
</dbReference>
<evidence type="ECO:0000313" key="1">
    <source>
        <dbReference type="EMBL" id="MDR7304626.1"/>
    </source>
</evidence>
<comment type="caution">
    <text evidence="1">The sequence shown here is derived from an EMBL/GenBank/DDBJ whole genome shotgun (WGS) entry which is preliminary data.</text>
</comment>
<proteinExistence type="predicted"/>
<dbReference type="AlphaFoldDB" id="A0AAE3ZGQ9"/>
<evidence type="ECO:0000313" key="2">
    <source>
        <dbReference type="Proteomes" id="UP001180845"/>
    </source>
</evidence>